<dbReference type="SUPFAM" id="SSF48208">
    <property type="entry name" value="Six-hairpin glycosidases"/>
    <property type="match status" value="1"/>
</dbReference>
<evidence type="ECO:0000259" key="6">
    <source>
        <dbReference type="Pfam" id="PF17389"/>
    </source>
</evidence>
<evidence type="ECO:0000256" key="3">
    <source>
        <dbReference type="ARBA" id="ARBA00022801"/>
    </source>
</evidence>
<dbReference type="Gene3D" id="2.60.120.260">
    <property type="entry name" value="Galactose-binding domain-like"/>
    <property type="match status" value="2"/>
</dbReference>
<evidence type="ECO:0000259" key="4">
    <source>
        <dbReference type="Pfam" id="PF05592"/>
    </source>
</evidence>
<dbReference type="Pfam" id="PF17389">
    <property type="entry name" value="Bac_rhamnosid6H"/>
    <property type="match status" value="1"/>
</dbReference>
<dbReference type="InterPro" id="IPR008928">
    <property type="entry name" value="6-hairpin_glycosidase_sf"/>
</dbReference>
<dbReference type="OrthoDB" id="9815108at2"/>
<evidence type="ECO:0000256" key="2">
    <source>
        <dbReference type="ARBA" id="ARBA00012652"/>
    </source>
</evidence>
<dbReference type="EMBL" id="QMFB01000013">
    <property type="protein sequence ID" value="RAV19265.1"/>
    <property type="molecule type" value="Genomic_DNA"/>
</dbReference>
<dbReference type="RefSeq" id="WP_113033083.1">
    <property type="nucleotide sequence ID" value="NZ_QMFB01000013.1"/>
</dbReference>
<evidence type="ECO:0000259" key="5">
    <source>
        <dbReference type="Pfam" id="PF08531"/>
    </source>
</evidence>
<evidence type="ECO:0000313" key="9">
    <source>
        <dbReference type="Proteomes" id="UP000250369"/>
    </source>
</evidence>
<sequence length="896" mass="100385">MAANRSSSYTVFDLRVNEHDTPLGIDDPNLFFSWKIGSAERGGKQTYYRVAVAASEEALRDGAAFVWDSGKRKGCPLRVPYEGAPLSPGTRYWWKVESWNSHGGPSESAVAYFDSGLLQNDWKASWIWKAGETQINDFAYFRKEIELRLPLSIAKIYISAHNRYQLFVNGTKVGGCGSPAPSHPFKRKYYLGYDVTGLLNAGRNCLSAVVHYLGGDGQNYVNGLPGLLLQMEIGYTDGSRETIVSDAAWETLDVIPHRIGAPFQQFRRLSAIEDYDAAKLPEGWMEAGFAEGFTSGAIVAAELESLAWLLKWQQIPEGIEERTIIPAAAGVQEAGCQVFDAGLIVSGWPRFKLKGIPGVTVRLRYSEDMDEAGYVKHNVANELSENYYDLYRMRGSELEVWAPDFSYKAFRYVEITGYPELLSADRLEIVSAHTAIVHEGGFHTSDELLGGIYDACIQTQKNNTLGLLTDCPHREQAQFLADADLQAETLLYHFGGAYPVIEKVLSDFADGQLANGTFPWVFPSGFDYPGFSGWIPEWDLHYCTLLWKGYEWTNHLYLLQTYYGPAKRMLEFYLDRADPVLGLIPKSTEPTDWHISDHPYQNIDQNGRFLTVQNVKIKHAADLLGQMAEELRLVEEVAYLKKRSQLLQQAIRTHLYDSVHKRFADCYLSGQSHQGTNVVALQYGIVPVEDREDVLASIKREGLDCRTLLALNLLRVLFDNGAEADAFRLLHKRDYPGWGYMIERGARTIWEGFDDIESHCHAWNAYPARLFVDYLAGIRMAAPGWDRILIKPYIPEGIRFIEGSVVTGRGRVRAGWEAAEGSLLLEVDIPPNTSADIQLSLPPAGCSWRLTESGGDICSDLGVSDTKRSFIEVGDCSDSIVLGLESGSYRFALSWR</sequence>
<dbReference type="Pfam" id="PF17390">
    <property type="entry name" value="Bac_rhamnosid_C"/>
    <property type="match status" value="1"/>
</dbReference>
<protein>
    <recommendedName>
        <fullName evidence="2">alpha-L-rhamnosidase</fullName>
        <ecNumber evidence="2">3.2.1.40</ecNumber>
    </recommendedName>
</protein>
<evidence type="ECO:0000259" key="7">
    <source>
        <dbReference type="Pfam" id="PF17390"/>
    </source>
</evidence>
<dbReference type="InterPro" id="IPR013783">
    <property type="entry name" value="Ig-like_fold"/>
</dbReference>
<keyword evidence="3" id="KW-0378">Hydrolase</keyword>
<accession>A0A329MHA9</accession>
<dbReference type="GO" id="GO:0005975">
    <property type="term" value="P:carbohydrate metabolic process"/>
    <property type="evidence" value="ECO:0007669"/>
    <property type="project" value="InterPro"/>
</dbReference>
<comment type="catalytic activity">
    <reaction evidence="1">
        <text>Hydrolysis of terminal non-reducing alpha-L-rhamnose residues in alpha-L-rhamnosides.</text>
        <dbReference type="EC" id="3.2.1.40"/>
    </reaction>
</comment>
<organism evidence="8 9">
    <name type="scientific">Paenibacillus contaminans</name>
    <dbReference type="NCBI Taxonomy" id="450362"/>
    <lineage>
        <taxon>Bacteria</taxon>
        <taxon>Bacillati</taxon>
        <taxon>Bacillota</taxon>
        <taxon>Bacilli</taxon>
        <taxon>Bacillales</taxon>
        <taxon>Paenibacillaceae</taxon>
        <taxon>Paenibacillus</taxon>
    </lineage>
</organism>
<dbReference type="Pfam" id="PF08531">
    <property type="entry name" value="Bac_rhamnosid_N"/>
    <property type="match status" value="1"/>
</dbReference>
<evidence type="ECO:0000313" key="8">
    <source>
        <dbReference type="EMBL" id="RAV19265.1"/>
    </source>
</evidence>
<dbReference type="Proteomes" id="UP000250369">
    <property type="component" value="Unassembled WGS sequence"/>
</dbReference>
<reference evidence="8 9" key="1">
    <citation type="journal article" date="2009" name="Int. J. Syst. Evol. Microbiol.">
        <title>Paenibacillus contaminans sp. nov., isolated from a contaminated laboratory plate.</title>
        <authorList>
            <person name="Chou J.H."/>
            <person name="Lee J.H."/>
            <person name="Lin M.C."/>
            <person name="Chang P.S."/>
            <person name="Arun A.B."/>
            <person name="Young C.C."/>
            <person name="Chen W.M."/>
        </authorList>
    </citation>
    <scope>NUCLEOTIDE SEQUENCE [LARGE SCALE GENOMIC DNA]</scope>
    <source>
        <strain evidence="8 9">CKOBP-6</strain>
    </source>
</reference>
<dbReference type="InterPro" id="IPR035398">
    <property type="entry name" value="Bac_rhamnosid_C"/>
</dbReference>
<keyword evidence="9" id="KW-1185">Reference proteome</keyword>
<dbReference type="Gene3D" id="2.60.40.10">
    <property type="entry name" value="Immunoglobulins"/>
    <property type="match status" value="1"/>
</dbReference>
<comment type="caution">
    <text evidence="8">The sequence shown here is derived from an EMBL/GenBank/DDBJ whole genome shotgun (WGS) entry which is preliminary data.</text>
</comment>
<evidence type="ECO:0000256" key="1">
    <source>
        <dbReference type="ARBA" id="ARBA00001445"/>
    </source>
</evidence>
<dbReference type="InterPro" id="IPR035396">
    <property type="entry name" value="Bac_rhamnosid6H"/>
</dbReference>
<dbReference type="InterPro" id="IPR013737">
    <property type="entry name" value="Bac_rhamnosid_N"/>
</dbReference>
<dbReference type="Pfam" id="PF25788">
    <property type="entry name" value="Ig_Rha78A_N"/>
    <property type="match status" value="1"/>
</dbReference>
<dbReference type="AlphaFoldDB" id="A0A329MHA9"/>
<feature type="domain" description="Alpha-L-rhamnosidase concanavalin-like" evidence="4">
    <location>
        <begin position="336"/>
        <end position="428"/>
    </location>
</feature>
<dbReference type="Gene3D" id="1.50.10.10">
    <property type="match status" value="1"/>
</dbReference>
<dbReference type="Pfam" id="PF05592">
    <property type="entry name" value="Bac_rhamnosid"/>
    <property type="match status" value="1"/>
</dbReference>
<feature type="domain" description="Bacterial alpha-L-rhamnosidase N-terminal" evidence="5">
    <location>
        <begin position="153"/>
        <end position="291"/>
    </location>
</feature>
<dbReference type="PANTHER" id="PTHR33307:SF6">
    <property type="entry name" value="ALPHA-RHAMNOSIDASE (EUROFUNG)-RELATED"/>
    <property type="match status" value="1"/>
</dbReference>
<dbReference type="Gene3D" id="2.60.420.10">
    <property type="entry name" value="Maltose phosphorylase, domain 3"/>
    <property type="match status" value="1"/>
</dbReference>
<dbReference type="InterPro" id="IPR008902">
    <property type="entry name" value="Rhamnosid_concanavalin"/>
</dbReference>
<feature type="domain" description="Alpha-L-rhamnosidase six-hairpin glycosidase" evidence="6">
    <location>
        <begin position="439"/>
        <end position="772"/>
    </location>
</feature>
<dbReference type="InterPro" id="IPR012341">
    <property type="entry name" value="6hp_glycosidase-like_sf"/>
</dbReference>
<dbReference type="GO" id="GO:0030596">
    <property type="term" value="F:alpha-L-rhamnosidase activity"/>
    <property type="evidence" value="ECO:0007669"/>
    <property type="project" value="UniProtKB-EC"/>
</dbReference>
<dbReference type="EC" id="3.2.1.40" evidence="2"/>
<name>A0A329MHA9_9BACL</name>
<dbReference type="PANTHER" id="PTHR33307">
    <property type="entry name" value="ALPHA-RHAMNOSIDASE (EUROFUNG)"/>
    <property type="match status" value="1"/>
</dbReference>
<gene>
    <name evidence="8" type="ORF">DQG23_22290</name>
</gene>
<dbReference type="InterPro" id="IPR016007">
    <property type="entry name" value="Alpha_rhamnosid"/>
</dbReference>
<proteinExistence type="predicted"/>
<feature type="domain" description="Alpha-L-rhamnosidase C-terminal" evidence="7">
    <location>
        <begin position="777"/>
        <end position="840"/>
    </location>
</feature>